<dbReference type="PANTHER" id="PTHR28577">
    <property type="entry name" value="CENTROMERE PROTEIN P"/>
    <property type="match status" value="1"/>
</dbReference>
<proteinExistence type="predicted"/>
<dbReference type="Pfam" id="PF13096">
    <property type="entry name" value="CENP-P"/>
    <property type="match status" value="2"/>
</dbReference>
<protein>
    <submittedName>
        <fullName evidence="2">11476_t:CDS:1</fullName>
    </submittedName>
</protein>
<name>A0A9N9CMC2_9GLOM</name>
<dbReference type="AlphaFoldDB" id="A0A9N9CMC2"/>
<dbReference type="InterPro" id="IPR027801">
    <property type="entry name" value="CENP-P"/>
</dbReference>
<evidence type="ECO:0000313" key="3">
    <source>
        <dbReference type="Proteomes" id="UP000789739"/>
    </source>
</evidence>
<accession>A0A9N9CMC2</accession>
<keyword evidence="3" id="KW-1185">Reference proteome</keyword>
<gene>
    <name evidence="2" type="ORF">PBRASI_LOCUS7870</name>
</gene>
<dbReference type="OrthoDB" id="5976950at2759"/>
<dbReference type="GO" id="GO:0005634">
    <property type="term" value="C:nucleus"/>
    <property type="evidence" value="ECO:0007669"/>
    <property type="project" value="TreeGrafter"/>
</dbReference>
<sequence>MSSHRRESEQQRSNTSPVNRDNQDQEKRSRVLAQIKALESEIVELQTEIDERRKERERVSPINDIIEQLLRINDHSLRSSIKLKTKEELRTSYSRLLLSKYEIPVTDDDIRRLSSFTKIQFSKATNRLVSATGGRHIRHYMLSGNSYGLYFSVDFDVDETELRVQTLRINIGESIKTEIAEFVESVENECNLPGFFKGFVQYAKLNHQRTMLFDALKRKFPGLTTYGDDDSDVIEGTSDLKGTSDVIEGTSDLIGGTSDVTEDMVKDVIEGTSDLIEGTSDVTEDMVEDVIEGTSDLIEGTSDVTEDMIEDVIERTFDLVEGTSDVTGDIIEGTFDVTEDMIEDVIEGTSDLIEGTSDVTEDVTEGVGSEIRHLLRFTVNSPKHPDVVFLWKNKVSDKGEIFPEVQLYPRMPKQWHLLDEKNLIDQIPSNFHSLVELSGVQSAVEIMLK</sequence>
<reference evidence="2" key="1">
    <citation type="submission" date="2021-06" db="EMBL/GenBank/DDBJ databases">
        <authorList>
            <person name="Kallberg Y."/>
            <person name="Tangrot J."/>
            <person name="Rosling A."/>
        </authorList>
    </citation>
    <scope>NUCLEOTIDE SEQUENCE</scope>
    <source>
        <strain evidence="2">BR232B</strain>
    </source>
</reference>
<dbReference type="Proteomes" id="UP000789739">
    <property type="component" value="Unassembled WGS sequence"/>
</dbReference>
<dbReference type="PANTHER" id="PTHR28577:SF1">
    <property type="entry name" value="CENTROMERE PROTEIN P"/>
    <property type="match status" value="1"/>
</dbReference>
<comment type="caution">
    <text evidence="2">The sequence shown here is derived from an EMBL/GenBank/DDBJ whole genome shotgun (WGS) entry which is preliminary data.</text>
</comment>
<feature type="compositionally biased region" description="Basic and acidic residues" evidence="1">
    <location>
        <begin position="1"/>
        <end position="10"/>
    </location>
</feature>
<dbReference type="GO" id="GO:0034080">
    <property type="term" value="P:CENP-A containing chromatin assembly"/>
    <property type="evidence" value="ECO:0007669"/>
    <property type="project" value="InterPro"/>
</dbReference>
<dbReference type="EMBL" id="CAJVPI010001292">
    <property type="protein sequence ID" value="CAG8605343.1"/>
    <property type="molecule type" value="Genomic_DNA"/>
</dbReference>
<dbReference type="GO" id="GO:0000775">
    <property type="term" value="C:chromosome, centromeric region"/>
    <property type="evidence" value="ECO:0007669"/>
    <property type="project" value="InterPro"/>
</dbReference>
<evidence type="ECO:0000313" key="2">
    <source>
        <dbReference type="EMBL" id="CAG8605343.1"/>
    </source>
</evidence>
<feature type="region of interest" description="Disordered" evidence="1">
    <location>
        <begin position="1"/>
        <end position="29"/>
    </location>
</feature>
<organism evidence="2 3">
    <name type="scientific">Paraglomus brasilianum</name>
    <dbReference type="NCBI Taxonomy" id="144538"/>
    <lineage>
        <taxon>Eukaryota</taxon>
        <taxon>Fungi</taxon>
        <taxon>Fungi incertae sedis</taxon>
        <taxon>Mucoromycota</taxon>
        <taxon>Glomeromycotina</taxon>
        <taxon>Glomeromycetes</taxon>
        <taxon>Paraglomerales</taxon>
        <taxon>Paraglomeraceae</taxon>
        <taxon>Paraglomus</taxon>
    </lineage>
</organism>
<evidence type="ECO:0000256" key="1">
    <source>
        <dbReference type="SAM" id="MobiDB-lite"/>
    </source>
</evidence>
<feature type="non-terminal residue" evidence="2">
    <location>
        <position position="449"/>
    </location>
</feature>